<evidence type="ECO:0000313" key="1">
    <source>
        <dbReference type="EMBL" id="KAJ6638271.1"/>
    </source>
</evidence>
<reference evidence="1" key="1">
    <citation type="submission" date="2022-07" db="EMBL/GenBank/DDBJ databases">
        <authorList>
            <person name="Trinca V."/>
            <person name="Uliana J.V.C."/>
            <person name="Torres T.T."/>
            <person name="Ward R.J."/>
            <person name="Monesi N."/>
        </authorList>
    </citation>
    <scope>NUCLEOTIDE SEQUENCE</scope>
    <source>
        <strain evidence="1">HSMRA1968</strain>
        <tissue evidence="1">Whole embryos</tissue>
    </source>
</reference>
<dbReference type="EMBL" id="WJQU01000003">
    <property type="protein sequence ID" value="KAJ6638271.1"/>
    <property type="molecule type" value="Genomic_DNA"/>
</dbReference>
<protein>
    <submittedName>
        <fullName evidence="1">Uncharacterized protein</fullName>
    </submittedName>
</protein>
<dbReference type="OrthoDB" id="5976811at2759"/>
<keyword evidence="2" id="KW-1185">Reference proteome</keyword>
<name>A0A9Q0MUP9_9DIPT</name>
<dbReference type="Proteomes" id="UP001151699">
    <property type="component" value="Chromosome X"/>
</dbReference>
<dbReference type="Pfam" id="PF07327">
    <property type="entry name" value="Neuroparsin"/>
    <property type="match status" value="1"/>
</dbReference>
<organism evidence="1 2">
    <name type="scientific">Pseudolycoriella hygida</name>
    <dbReference type="NCBI Taxonomy" id="35572"/>
    <lineage>
        <taxon>Eukaryota</taxon>
        <taxon>Metazoa</taxon>
        <taxon>Ecdysozoa</taxon>
        <taxon>Arthropoda</taxon>
        <taxon>Hexapoda</taxon>
        <taxon>Insecta</taxon>
        <taxon>Pterygota</taxon>
        <taxon>Neoptera</taxon>
        <taxon>Endopterygota</taxon>
        <taxon>Diptera</taxon>
        <taxon>Nematocera</taxon>
        <taxon>Sciaroidea</taxon>
        <taxon>Sciaridae</taxon>
        <taxon>Pseudolycoriella</taxon>
    </lineage>
</organism>
<comment type="caution">
    <text evidence="1">The sequence shown here is derived from an EMBL/GenBank/DDBJ whole genome shotgun (WGS) entry which is preliminary data.</text>
</comment>
<dbReference type="InterPro" id="IPR010850">
    <property type="entry name" value="Neuroparsin"/>
</dbReference>
<dbReference type="AlphaFoldDB" id="A0A9Q0MUP9"/>
<evidence type="ECO:0000313" key="2">
    <source>
        <dbReference type="Proteomes" id="UP001151699"/>
    </source>
</evidence>
<accession>A0A9Q0MUP9</accession>
<sequence length="135" mass="15585">MQLVKKNGWGFLIPSEIHMPLQHFVEYGSIWIILQYWRRMCDGLEDVPDNSTCMNGVWRNPCGKIACLRGPGEHCDDVRSSFRLGKCADGLFCNQCAKCVGCFRGSCHTDLLCTVPYIKRINNYPVEYFNNYNEY</sequence>
<gene>
    <name evidence="1" type="ORF">Bhyg_11005</name>
</gene>
<proteinExistence type="predicted"/>